<evidence type="ECO:0000256" key="2">
    <source>
        <dbReference type="ARBA" id="ARBA00004127"/>
    </source>
</evidence>
<evidence type="ECO:0000256" key="14">
    <source>
        <dbReference type="ARBA" id="ARBA00032361"/>
    </source>
</evidence>
<evidence type="ECO:0000256" key="10">
    <source>
        <dbReference type="ARBA" id="ARBA00023098"/>
    </source>
</evidence>
<feature type="transmembrane region" description="Helical" evidence="15">
    <location>
        <begin position="153"/>
        <end position="172"/>
    </location>
</feature>
<reference evidence="17" key="1">
    <citation type="submission" date="2018-06" db="EMBL/GenBank/DDBJ databases">
        <authorList>
            <person name="Zhirakovskaya E."/>
        </authorList>
    </citation>
    <scope>NUCLEOTIDE SEQUENCE</scope>
</reference>
<comment type="similarity">
    <text evidence="3">Belongs to the CDP-alcohol phosphatidyltransferase class-I family.</text>
</comment>
<dbReference type="InterPro" id="IPR004533">
    <property type="entry name" value="CDP-diaglyc--ser_O-PTrfase"/>
</dbReference>
<keyword evidence="10" id="KW-0443">Lipid metabolism</keyword>
<dbReference type="EC" id="2.7.8.8" evidence="4"/>
<sequence length="272" mass="29839">MDPFEDDTDNNQETPRQARLKRFKTIPLKFLVPNAITLLALCLGVTSVRWAMDGRFELAAGAIIAATVLDALDGRVARLMKGASRFGAELDSLADFVNFGVAPALLIYMWSLDALKNLGWVVALSLVIATALRLARFNVALEEPEKPKWSARFFTGVPAPAGAALVLMPMYLGFLDIITDAKAAAPYILVFVAIVAFLVISKIPTFSGKGFGQRVDRDLVLPILAGSVLFAVLLISYPWELLTLSVLAYMIMLPIGWRSYNRHLREDASKKP</sequence>
<dbReference type="PROSITE" id="PS00379">
    <property type="entry name" value="CDP_ALCOHOL_P_TRANSF"/>
    <property type="match status" value="1"/>
</dbReference>
<dbReference type="GO" id="GO:0008654">
    <property type="term" value="P:phospholipid biosynthetic process"/>
    <property type="evidence" value="ECO:0007669"/>
    <property type="project" value="UniProtKB-KW"/>
</dbReference>
<dbReference type="AlphaFoldDB" id="A0A3B0R5V9"/>
<evidence type="ECO:0000256" key="13">
    <source>
        <dbReference type="ARBA" id="ARBA00023264"/>
    </source>
</evidence>
<feature type="domain" description="CDP-alcohol phosphatidyltransferase C-terminal" evidence="16">
    <location>
        <begin position="219"/>
        <end position="254"/>
    </location>
</feature>
<evidence type="ECO:0000256" key="1">
    <source>
        <dbReference type="ARBA" id="ARBA00000287"/>
    </source>
</evidence>
<dbReference type="Pfam" id="PF08009">
    <property type="entry name" value="CDP-OH_P_tran_2"/>
    <property type="match status" value="1"/>
</dbReference>
<evidence type="ECO:0000256" key="3">
    <source>
        <dbReference type="ARBA" id="ARBA00010441"/>
    </source>
</evidence>
<dbReference type="GO" id="GO:0016020">
    <property type="term" value="C:membrane"/>
    <property type="evidence" value="ECO:0007669"/>
    <property type="project" value="InterPro"/>
</dbReference>
<keyword evidence="6" id="KW-0444">Lipid biosynthesis</keyword>
<keyword evidence="7 17" id="KW-0808">Transferase</keyword>
<dbReference type="PANTHER" id="PTHR14269:SF61">
    <property type="entry name" value="CDP-DIACYLGLYCEROL--SERINE O-PHOSPHATIDYLTRANSFERASE"/>
    <property type="match status" value="1"/>
</dbReference>
<keyword evidence="8 15" id="KW-0812">Transmembrane</keyword>
<evidence type="ECO:0000256" key="9">
    <source>
        <dbReference type="ARBA" id="ARBA00022989"/>
    </source>
</evidence>
<accession>A0A3B0R5V9</accession>
<evidence type="ECO:0000313" key="17">
    <source>
        <dbReference type="EMBL" id="VAV87521.1"/>
    </source>
</evidence>
<feature type="transmembrane region" description="Helical" evidence="15">
    <location>
        <begin position="184"/>
        <end position="207"/>
    </location>
</feature>
<name>A0A3B0R5V9_9ZZZZ</name>
<dbReference type="InterPro" id="IPR043130">
    <property type="entry name" value="CDP-OH_PTrfase_TM_dom"/>
</dbReference>
<evidence type="ECO:0000256" key="5">
    <source>
        <dbReference type="ARBA" id="ARBA00017171"/>
    </source>
</evidence>
<dbReference type="GO" id="GO:0012505">
    <property type="term" value="C:endomembrane system"/>
    <property type="evidence" value="ECO:0007669"/>
    <property type="project" value="UniProtKB-SubCell"/>
</dbReference>
<comment type="subcellular location">
    <subcellularLocation>
        <location evidence="2">Endomembrane system</location>
        <topology evidence="2">Multi-pass membrane protein</topology>
    </subcellularLocation>
</comment>
<dbReference type="Pfam" id="PF01066">
    <property type="entry name" value="CDP-OH_P_transf"/>
    <property type="match status" value="1"/>
</dbReference>
<feature type="transmembrane region" description="Helical" evidence="15">
    <location>
        <begin position="26"/>
        <end position="48"/>
    </location>
</feature>
<keyword evidence="13" id="KW-1208">Phospholipid metabolism</keyword>
<evidence type="ECO:0000256" key="12">
    <source>
        <dbReference type="ARBA" id="ARBA00023209"/>
    </source>
</evidence>
<dbReference type="EMBL" id="UOEC01000030">
    <property type="protein sequence ID" value="VAV87521.1"/>
    <property type="molecule type" value="Genomic_DNA"/>
</dbReference>
<evidence type="ECO:0000256" key="8">
    <source>
        <dbReference type="ARBA" id="ARBA00022692"/>
    </source>
</evidence>
<evidence type="ECO:0000256" key="4">
    <source>
        <dbReference type="ARBA" id="ARBA00013174"/>
    </source>
</evidence>
<evidence type="ECO:0000256" key="11">
    <source>
        <dbReference type="ARBA" id="ARBA00023136"/>
    </source>
</evidence>
<dbReference type="GO" id="GO:0003882">
    <property type="term" value="F:CDP-diacylglycerol-serine O-phosphatidyltransferase activity"/>
    <property type="evidence" value="ECO:0007669"/>
    <property type="project" value="UniProtKB-EC"/>
</dbReference>
<dbReference type="PANTHER" id="PTHR14269">
    <property type="entry name" value="CDP-DIACYLGLYCEROL--GLYCEROL-3-PHOSPHATE 3-PHOSPHATIDYLTRANSFERASE-RELATED"/>
    <property type="match status" value="1"/>
</dbReference>
<evidence type="ECO:0000259" key="16">
    <source>
        <dbReference type="Pfam" id="PF08009"/>
    </source>
</evidence>
<feature type="transmembrane region" description="Helical" evidence="15">
    <location>
        <begin position="118"/>
        <end position="141"/>
    </location>
</feature>
<feature type="transmembrane region" description="Helical" evidence="15">
    <location>
        <begin position="241"/>
        <end position="260"/>
    </location>
</feature>
<evidence type="ECO:0000256" key="7">
    <source>
        <dbReference type="ARBA" id="ARBA00022679"/>
    </source>
</evidence>
<dbReference type="InterPro" id="IPR048254">
    <property type="entry name" value="CDP_ALCOHOL_P_TRANSF_CS"/>
</dbReference>
<evidence type="ECO:0000256" key="6">
    <source>
        <dbReference type="ARBA" id="ARBA00022516"/>
    </source>
</evidence>
<dbReference type="InterPro" id="IPR050324">
    <property type="entry name" value="CDP-alcohol_PTase-I"/>
</dbReference>
<dbReference type="InterPro" id="IPR000462">
    <property type="entry name" value="CDP-OH_P_trans"/>
</dbReference>
<feature type="transmembrane region" description="Helical" evidence="15">
    <location>
        <begin position="219"/>
        <end position="235"/>
    </location>
</feature>
<keyword evidence="9 15" id="KW-1133">Transmembrane helix</keyword>
<dbReference type="Gene3D" id="1.20.120.1760">
    <property type="match status" value="1"/>
</dbReference>
<comment type="catalytic activity">
    <reaction evidence="1">
        <text>a CDP-1,2-diacyl-sn-glycerol + L-serine = a 1,2-diacyl-sn-glycero-3-phospho-L-serine + CMP + H(+)</text>
        <dbReference type="Rhea" id="RHEA:16913"/>
        <dbReference type="ChEBI" id="CHEBI:15378"/>
        <dbReference type="ChEBI" id="CHEBI:33384"/>
        <dbReference type="ChEBI" id="CHEBI:57262"/>
        <dbReference type="ChEBI" id="CHEBI:58332"/>
        <dbReference type="ChEBI" id="CHEBI:60377"/>
        <dbReference type="EC" id="2.7.8.8"/>
    </reaction>
</comment>
<keyword evidence="12" id="KW-0594">Phospholipid biosynthesis</keyword>
<dbReference type="InterPro" id="IPR012616">
    <property type="entry name" value="CDP-OH_P_trans_C"/>
</dbReference>
<protein>
    <recommendedName>
        <fullName evidence="5">CDP-diacylglycerol--serine O-phosphatidyltransferase</fullName>
        <ecNumber evidence="4">2.7.8.8</ecNumber>
    </recommendedName>
    <alternativeName>
        <fullName evidence="14">Phosphatidylserine synthase</fullName>
    </alternativeName>
</protein>
<evidence type="ECO:0000256" key="15">
    <source>
        <dbReference type="SAM" id="Phobius"/>
    </source>
</evidence>
<proteinExistence type="inferred from homology"/>
<dbReference type="NCBIfam" id="TIGR00473">
    <property type="entry name" value="pssA"/>
    <property type="match status" value="1"/>
</dbReference>
<gene>
    <name evidence="17" type="ORF">MNBD_ALPHA08-136</name>
</gene>
<organism evidence="17">
    <name type="scientific">hydrothermal vent metagenome</name>
    <dbReference type="NCBI Taxonomy" id="652676"/>
    <lineage>
        <taxon>unclassified sequences</taxon>
        <taxon>metagenomes</taxon>
        <taxon>ecological metagenomes</taxon>
    </lineage>
</organism>
<keyword evidence="11 15" id="KW-0472">Membrane</keyword>